<feature type="transmembrane region" description="Helical" evidence="7">
    <location>
        <begin position="266"/>
        <end position="283"/>
    </location>
</feature>
<dbReference type="OrthoDB" id="9778389at2"/>
<dbReference type="GO" id="GO:0005886">
    <property type="term" value="C:plasma membrane"/>
    <property type="evidence" value="ECO:0007669"/>
    <property type="project" value="UniProtKB-SubCell"/>
</dbReference>
<reference evidence="8 9" key="1">
    <citation type="submission" date="2018-12" db="EMBL/GenBank/DDBJ databases">
        <authorList>
            <consortium name="Pathogen Informatics"/>
        </authorList>
    </citation>
    <scope>NUCLEOTIDE SEQUENCE [LARGE SCALE GENOMIC DNA]</scope>
    <source>
        <strain evidence="8 9">NCTC13354</strain>
    </source>
</reference>
<gene>
    <name evidence="8" type="ORF">NCTC13354_00674</name>
</gene>
<feature type="transmembrane region" description="Helical" evidence="7">
    <location>
        <begin position="180"/>
        <end position="200"/>
    </location>
</feature>
<evidence type="ECO:0000256" key="3">
    <source>
        <dbReference type="ARBA" id="ARBA00022692"/>
    </source>
</evidence>
<feature type="transmembrane region" description="Helical" evidence="7">
    <location>
        <begin position="87"/>
        <end position="109"/>
    </location>
</feature>
<proteinExistence type="predicted"/>
<dbReference type="PANTHER" id="PTHR32196">
    <property type="entry name" value="ABC TRANSPORTER PERMEASE PROTEIN YPHD-RELATED-RELATED"/>
    <property type="match status" value="1"/>
</dbReference>
<feature type="compositionally biased region" description="Basic and acidic residues" evidence="6">
    <location>
        <begin position="338"/>
        <end position="359"/>
    </location>
</feature>
<dbReference type="InterPro" id="IPR001851">
    <property type="entry name" value="ABC_transp_permease"/>
</dbReference>
<dbReference type="CDD" id="cd06574">
    <property type="entry name" value="TM_PBP1_branched-chain-AA_like"/>
    <property type="match status" value="1"/>
</dbReference>
<accession>A0A3S4VFH5</accession>
<dbReference type="AlphaFoldDB" id="A0A3S4VFH5"/>
<evidence type="ECO:0000256" key="2">
    <source>
        <dbReference type="ARBA" id="ARBA00022475"/>
    </source>
</evidence>
<evidence type="ECO:0000256" key="7">
    <source>
        <dbReference type="SAM" id="Phobius"/>
    </source>
</evidence>
<feature type="compositionally biased region" description="Gly residues" evidence="6">
    <location>
        <begin position="321"/>
        <end position="330"/>
    </location>
</feature>
<dbReference type="PANTHER" id="PTHR32196:SF69">
    <property type="entry name" value="BRANCHED-CHAIN AMINO ACID TRANSPORT SYSTEM, PERMEASE PROTEIN"/>
    <property type="match status" value="1"/>
</dbReference>
<dbReference type="Proteomes" id="UP000269542">
    <property type="component" value="Chromosome"/>
</dbReference>
<evidence type="ECO:0000256" key="4">
    <source>
        <dbReference type="ARBA" id="ARBA00022989"/>
    </source>
</evidence>
<dbReference type="EMBL" id="LR134476">
    <property type="protein sequence ID" value="VEI12976.1"/>
    <property type="molecule type" value="Genomic_DNA"/>
</dbReference>
<dbReference type="Pfam" id="PF02653">
    <property type="entry name" value="BPD_transp_2"/>
    <property type="match status" value="1"/>
</dbReference>
<evidence type="ECO:0000256" key="5">
    <source>
        <dbReference type="ARBA" id="ARBA00023136"/>
    </source>
</evidence>
<dbReference type="KEGG" id="tbw:NCTC13354_00674"/>
<dbReference type="GO" id="GO:0022857">
    <property type="term" value="F:transmembrane transporter activity"/>
    <property type="evidence" value="ECO:0007669"/>
    <property type="project" value="InterPro"/>
</dbReference>
<evidence type="ECO:0000256" key="1">
    <source>
        <dbReference type="ARBA" id="ARBA00004651"/>
    </source>
</evidence>
<sequence length="359" mass="37025">MVTAIELGLLYAIMALGVYLTFRILEFADLTVDGSFATGAAVSAITIVNGVDPILATIAGFVSGMIAGAITGILHTKANIDGLLAGILTQIGLYSINLRIMGAANISLLREDSLLSGLRDAGHLGTGSWTGTLILLPVVVIVLAIIVWFLHTSLGLAMRATGDNPEMIQSFGVSTDVQKILGLSISNGLVALSGSLIAQYQGFADVSMGIGIIVAGLASVIIGQAIIGRLTVPRAATAVVLGAVLYRVVIYLAIEAGLNPNDTKLISAVLVVLALVLPQWSVLKRVPRAFRPKHEDALQNPEILPDDVVAASVAGGSENVVGGGRDGGQTDGASRADGTSRADGVVEKARNKHAEATEH</sequence>
<feature type="transmembrane region" description="Helical" evidence="7">
    <location>
        <begin position="129"/>
        <end position="150"/>
    </location>
</feature>
<evidence type="ECO:0000313" key="9">
    <source>
        <dbReference type="Proteomes" id="UP000269542"/>
    </source>
</evidence>
<dbReference type="RefSeq" id="WP_126416139.1">
    <property type="nucleotide sequence ID" value="NZ_LR134476.1"/>
</dbReference>
<name>A0A3S4VFH5_9ACTO</name>
<feature type="transmembrane region" description="Helical" evidence="7">
    <location>
        <begin position="206"/>
        <end position="228"/>
    </location>
</feature>
<protein>
    <submittedName>
        <fullName evidence="8">Autoinducer 2 ABC transporter permease LsrC</fullName>
    </submittedName>
</protein>
<keyword evidence="9" id="KW-1185">Reference proteome</keyword>
<comment type="subcellular location">
    <subcellularLocation>
        <location evidence="1">Cell membrane</location>
        <topology evidence="1">Multi-pass membrane protein</topology>
    </subcellularLocation>
</comment>
<feature type="region of interest" description="Disordered" evidence="6">
    <location>
        <begin position="318"/>
        <end position="359"/>
    </location>
</feature>
<keyword evidence="4 7" id="KW-1133">Transmembrane helix</keyword>
<feature type="transmembrane region" description="Helical" evidence="7">
    <location>
        <begin position="7"/>
        <end position="25"/>
    </location>
</feature>
<feature type="transmembrane region" description="Helical" evidence="7">
    <location>
        <begin position="54"/>
        <end position="75"/>
    </location>
</feature>
<feature type="transmembrane region" description="Helical" evidence="7">
    <location>
        <begin position="235"/>
        <end position="254"/>
    </location>
</feature>
<evidence type="ECO:0000256" key="6">
    <source>
        <dbReference type="SAM" id="MobiDB-lite"/>
    </source>
</evidence>
<keyword evidence="5 7" id="KW-0472">Membrane</keyword>
<keyword evidence="3 7" id="KW-0812">Transmembrane</keyword>
<keyword evidence="2" id="KW-1003">Cell membrane</keyword>
<organism evidence="8 9">
    <name type="scientific">Trueperella bialowiezensis</name>
    <dbReference type="NCBI Taxonomy" id="312285"/>
    <lineage>
        <taxon>Bacteria</taxon>
        <taxon>Bacillati</taxon>
        <taxon>Actinomycetota</taxon>
        <taxon>Actinomycetes</taxon>
        <taxon>Actinomycetales</taxon>
        <taxon>Actinomycetaceae</taxon>
        <taxon>Trueperella</taxon>
    </lineage>
</organism>
<evidence type="ECO:0000313" key="8">
    <source>
        <dbReference type="EMBL" id="VEI12976.1"/>
    </source>
</evidence>